<dbReference type="PANTHER" id="PTHR32208">
    <property type="entry name" value="SECRETED PROTEIN-RELATED"/>
    <property type="match status" value="1"/>
</dbReference>
<evidence type="ECO:0000313" key="2">
    <source>
        <dbReference type="EMBL" id="PTQ88639.1"/>
    </source>
</evidence>
<comment type="caution">
    <text evidence="2">The sequence shown here is derived from an EMBL/GenBank/DDBJ whole genome shotgun (WGS) entry which is preliminary data.</text>
</comment>
<evidence type="ECO:0000313" key="3">
    <source>
        <dbReference type="Proteomes" id="UP000244110"/>
    </source>
</evidence>
<dbReference type="Gene3D" id="2.130.10.80">
    <property type="entry name" value="Galactose oxidase/kelch, beta-propeller"/>
    <property type="match status" value="1"/>
</dbReference>
<dbReference type="PANTHER" id="PTHR32208:SF21">
    <property type="entry name" value="LOW QUALITY PROTEIN: ALDEHYDE OXIDASE GLOX-LIKE"/>
    <property type="match status" value="1"/>
</dbReference>
<reference evidence="2 3" key="1">
    <citation type="submission" date="2018-04" db="EMBL/GenBank/DDBJ databases">
        <title>Active sludge and wastewater microbial communities from Klosterneuburg, Austria.</title>
        <authorList>
            <person name="Wagner M."/>
        </authorList>
    </citation>
    <scope>NUCLEOTIDE SEQUENCE [LARGE SCALE GENOMIC DNA]</scope>
    <source>
        <strain evidence="2 3">Nm4</strain>
    </source>
</reference>
<name>A0A2T5IXH8_9PROT</name>
<proteinExistence type="predicted"/>
<dbReference type="EMBL" id="QAOL01000001">
    <property type="protein sequence ID" value="PTQ88639.1"/>
    <property type="molecule type" value="Genomic_DNA"/>
</dbReference>
<dbReference type="Gene3D" id="2.60.40.10">
    <property type="entry name" value="Immunoglobulins"/>
    <property type="match status" value="1"/>
</dbReference>
<dbReference type="AlphaFoldDB" id="A0A2T5IXH8"/>
<dbReference type="InterPro" id="IPR015202">
    <property type="entry name" value="GO-like_E_set"/>
</dbReference>
<evidence type="ECO:0000259" key="1">
    <source>
        <dbReference type="Pfam" id="PF09118"/>
    </source>
</evidence>
<dbReference type="InterPro" id="IPR037293">
    <property type="entry name" value="Gal_Oxidase_central_sf"/>
</dbReference>
<dbReference type="SUPFAM" id="SSF50965">
    <property type="entry name" value="Galactose oxidase, central domain"/>
    <property type="match status" value="1"/>
</dbReference>
<dbReference type="CDD" id="cd02851">
    <property type="entry name" value="E_set_GO_C"/>
    <property type="match status" value="1"/>
</dbReference>
<accession>A0A2T5IXH8</accession>
<dbReference type="Pfam" id="PF09118">
    <property type="entry name" value="GO-like_E_set"/>
    <property type="match status" value="1"/>
</dbReference>
<organism evidence="2 3">
    <name type="scientific">Nitrosomonas ureae</name>
    <dbReference type="NCBI Taxonomy" id="44577"/>
    <lineage>
        <taxon>Bacteria</taxon>
        <taxon>Pseudomonadati</taxon>
        <taxon>Pseudomonadota</taxon>
        <taxon>Betaproteobacteria</taxon>
        <taxon>Nitrosomonadales</taxon>
        <taxon>Nitrosomonadaceae</taxon>
        <taxon>Nitrosomonas</taxon>
    </lineage>
</organism>
<sequence>MFKRSLSAQGIWHLKYLLPAILFLFLFLYGSNFHAVAAGSQAHLKGRFGPLHDWPVIPIAMMLMPDGRVIAYGTDTVGTQIGNLLYVIWDPSLGIGSNAFETLPNTTLTDIYCAGQAHLPDGRGLFFGGDAFLNTKRQYAHANVNVFDSSTDTLTHHPKNMTFKRWYATAVTLPNGEHVVMGGRNSRDFPGTPTIPATVATYSPTPEVRTTDGQWRVLSSATSNAAYGALGSTGVAWFYPRAWVNPQGKLFILGHDGAMYQLDTSGTGTLSKYKSTTLPGLNSLPSIMYAPGRILSVRDNRKASVVNINGSGEPVVTSGGTLAKKRQYSNATVLANGSVWINGGSSTGNDLAGAALDSELWNPSTKIWKATARAATPRLYHSTSLLLTNGSVITGGGGTPGPLTQLNGEIYYPPYLFKKDGSGQFSPRPVIVDAPTTTMSWNEQFSIEASENIFRITLVRIGATTHAFNNETRFFNLPTPQKGNRIVTVKTPASANVAPPGFYMLFVWNLEGTPSVARIVQIG</sequence>
<dbReference type="InterPro" id="IPR014756">
    <property type="entry name" value="Ig_E-set"/>
</dbReference>
<dbReference type="Proteomes" id="UP000244110">
    <property type="component" value="Unassembled WGS sequence"/>
</dbReference>
<dbReference type="SUPFAM" id="SSF81296">
    <property type="entry name" value="E set domains"/>
    <property type="match status" value="1"/>
</dbReference>
<dbReference type="RefSeq" id="WP_107785872.1">
    <property type="nucleotide sequence ID" value="NZ_QAOL01000001.1"/>
</dbReference>
<dbReference type="InterPro" id="IPR011043">
    <property type="entry name" value="Gal_Oxase/kelch_b-propeller"/>
</dbReference>
<gene>
    <name evidence="2" type="ORF">C8R28_100130</name>
</gene>
<protein>
    <submittedName>
        <fullName evidence="2">Glyoxal oxidase-like protein</fullName>
    </submittedName>
</protein>
<feature type="domain" description="Galactose oxidase-like Early set" evidence="1">
    <location>
        <begin position="428"/>
        <end position="522"/>
    </location>
</feature>
<dbReference type="InterPro" id="IPR013783">
    <property type="entry name" value="Ig-like_fold"/>
</dbReference>